<proteinExistence type="inferred from homology"/>
<dbReference type="InterPro" id="IPR041902">
    <property type="entry name" value="CtsR_N_sf"/>
</dbReference>
<dbReference type="InterPro" id="IPR041473">
    <property type="entry name" value="CtsR_C"/>
</dbReference>
<dbReference type="PIRSF" id="PIRSF010607">
    <property type="entry name" value="Txn_repr_CtsR"/>
    <property type="match status" value="1"/>
</dbReference>
<evidence type="ECO:0000313" key="10">
    <source>
        <dbReference type="EMBL" id="MFL0196203.1"/>
    </source>
</evidence>
<feature type="domain" description="CtsR N-terminal HTH" evidence="8">
    <location>
        <begin position="3"/>
        <end position="77"/>
    </location>
</feature>
<protein>
    <recommendedName>
        <fullName evidence="2 7">Transcriptional regulator CtsR</fullName>
    </recommendedName>
</protein>
<dbReference type="Proteomes" id="UP001623660">
    <property type="component" value="Unassembled WGS sequence"/>
</dbReference>
<dbReference type="Gene3D" id="1.10.1200.150">
    <property type="entry name" value="Transcriptional regulator CtsR, C-terminal domain"/>
    <property type="match status" value="1"/>
</dbReference>
<keyword evidence="3 7" id="KW-0678">Repressor</keyword>
<dbReference type="Pfam" id="PF17727">
    <property type="entry name" value="CtsR_C"/>
    <property type="match status" value="1"/>
</dbReference>
<feature type="domain" description="CtsR C-terminal dimerization" evidence="9">
    <location>
        <begin position="81"/>
        <end position="150"/>
    </location>
</feature>
<accession>A0ABW8SKS1</accession>
<evidence type="ECO:0000256" key="6">
    <source>
        <dbReference type="ARBA" id="ARBA00023163"/>
    </source>
</evidence>
<evidence type="ECO:0000313" key="11">
    <source>
        <dbReference type="Proteomes" id="UP001623660"/>
    </source>
</evidence>
<comment type="caution">
    <text evidence="10">The sequence shown here is derived from an EMBL/GenBank/DDBJ whole genome shotgun (WGS) entry which is preliminary data.</text>
</comment>
<sequence>MARLSDIIEEFIKDMFNNNNNNNNAQLQIGRNELANYFSCAPSQINYVLTTRFTIDKGYYIESKRGGGGYIIIKKVEVNCNKNLLEIIIEKIGYSITYNAAMQIIDGLFEEEIITEREAIILKVIINDRTLNTLMENKNKLRADILKSLMLVIFNAPEFVINR</sequence>
<gene>
    <name evidence="10" type="ORF">ACJDU8_11590</name>
</gene>
<keyword evidence="5 7" id="KW-0238">DNA-binding</keyword>
<evidence type="ECO:0000256" key="4">
    <source>
        <dbReference type="ARBA" id="ARBA00023015"/>
    </source>
</evidence>
<dbReference type="RefSeq" id="WP_406792311.1">
    <property type="nucleotide sequence ID" value="NZ_JBJHZX010000015.1"/>
</dbReference>
<keyword evidence="11" id="KW-1185">Reference proteome</keyword>
<keyword evidence="4 7" id="KW-0805">Transcription regulation</keyword>
<dbReference type="InterPro" id="IPR040465">
    <property type="entry name" value="CtsR_N"/>
</dbReference>
<evidence type="ECO:0000259" key="9">
    <source>
        <dbReference type="Pfam" id="PF17727"/>
    </source>
</evidence>
<evidence type="ECO:0000256" key="2">
    <source>
        <dbReference type="ARBA" id="ARBA00014129"/>
    </source>
</evidence>
<organism evidence="10 11">
    <name type="scientific">Candidatus Clostridium eludens</name>
    <dbReference type="NCBI Taxonomy" id="3381663"/>
    <lineage>
        <taxon>Bacteria</taxon>
        <taxon>Bacillati</taxon>
        <taxon>Bacillota</taxon>
        <taxon>Clostridia</taxon>
        <taxon>Eubacteriales</taxon>
        <taxon>Clostridiaceae</taxon>
        <taxon>Clostridium</taxon>
    </lineage>
</organism>
<reference evidence="10 11" key="1">
    <citation type="submission" date="2024-11" db="EMBL/GenBank/DDBJ databases">
        <authorList>
            <person name="Heng Y.C."/>
            <person name="Lim A.C.H."/>
            <person name="Lee J.K.Y."/>
            <person name="Kittelmann S."/>
        </authorList>
    </citation>
    <scope>NUCLEOTIDE SEQUENCE [LARGE SCALE GENOMIC DNA]</scope>
    <source>
        <strain evidence="10 11">WILCCON 0269</strain>
    </source>
</reference>
<evidence type="ECO:0000256" key="5">
    <source>
        <dbReference type="ARBA" id="ARBA00023125"/>
    </source>
</evidence>
<dbReference type="Pfam" id="PF05848">
    <property type="entry name" value="CtsR"/>
    <property type="match status" value="1"/>
</dbReference>
<evidence type="ECO:0000256" key="3">
    <source>
        <dbReference type="ARBA" id="ARBA00022491"/>
    </source>
</evidence>
<evidence type="ECO:0000256" key="1">
    <source>
        <dbReference type="ARBA" id="ARBA00010189"/>
    </source>
</evidence>
<dbReference type="InterPro" id="IPR041908">
    <property type="entry name" value="CtsR_C_sf"/>
</dbReference>
<dbReference type="InterPro" id="IPR008463">
    <property type="entry name" value="CtsR"/>
</dbReference>
<evidence type="ECO:0000259" key="8">
    <source>
        <dbReference type="Pfam" id="PF05848"/>
    </source>
</evidence>
<dbReference type="Gene3D" id="3.30.56.130">
    <property type="entry name" value="Transcriptional regulator CtsR, winged HTH domain"/>
    <property type="match status" value="1"/>
</dbReference>
<keyword evidence="6 7" id="KW-0804">Transcription</keyword>
<dbReference type="EMBL" id="JBJHZX010000015">
    <property type="protein sequence ID" value="MFL0196203.1"/>
    <property type="molecule type" value="Genomic_DNA"/>
</dbReference>
<comment type="similarity">
    <text evidence="1 7">Belongs to the CtsR family.</text>
</comment>
<name>A0ABW8SKS1_9CLOT</name>
<evidence type="ECO:0000256" key="7">
    <source>
        <dbReference type="PIRNR" id="PIRNR010607"/>
    </source>
</evidence>